<dbReference type="AlphaFoldDB" id="T0LCV4"/>
<name>T0LCV4_COLGC</name>
<evidence type="ECO:0000313" key="1">
    <source>
        <dbReference type="EMBL" id="EQB46155.1"/>
    </source>
</evidence>
<reference evidence="2" key="1">
    <citation type="journal article" date="2013" name="Mol. Plant Microbe Interact.">
        <title>Global aspects of pacC regulation of pathogenicity genes in Colletotrichum gloeosporioides as revealed by transcriptome analysis.</title>
        <authorList>
            <person name="Alkan N."/>
            <person name="Meng X."/>
            <person name="Friedlander G."/>
            <person name="Reuveni E."/>
            <person name="Sukno S."/>
            <person name="Sherman A."/>
            <person name="Thon M."/>
            <person name="Fluhr R."/>
            <person name="Prusky D."/>
        </authorList>
    </citation>
    <scope>NUCLEOTIDE SEQUENCE [LARGE SCALE GENOMIC DNA]</scope>
    <source>
        <strain evidence="2">Cg-14</strain>
    </source>
</reference>
<dbReference type="Proteomes" id="UP000015530">
    <property type="component" value="Unassembled WGS sequence"/>
</dbReference>
<comment type="caution">
    <text evidence="1">The sequence shown here is derived from an EMBL/GenBank/DDBJ whole genome shotgun (WGS) entry which is preliminary data.</text>
</comment>
<gene>
    <name evidence="1" type="ORF">CGLO_14833</name>
</gene>
<sequence>MNFSVARLGVALGVLLPYEASYIIFFY</sequence>
<proteinExistence type="predicted"/>
<evidence type="ECO:0000313" key="2">
    <source>
        <dbReference type="Proteomes" id="UP000015530"/>
    </source>
</evidence>
<dbReference type="EMBL" id="AMYD01003520">
    <property type="protein sequence ID" value="EQB46155.1"/>
    <property type="molecule type" value="Genomic_DNA"/>
</dbReference>
<organism evidence="1 2">
    <name type="scientific">Colletotrichum gloeosporioides (strain Cg-14)</name>
    <name type="common">Anthracnose fungus</name>
    <name type="synonym">Glomerella cingulata</name>
    <dbReference type="NCBI Taxonomy" id="1237896"/>
    <lineage>
        <taxon>Eukaryota</taxon>
        <taxon>Fungi</taxon>
        <taxon>Dikarya</taxon>
        <taxon>Ascomycota</taxon>
        <taxon>Pezizomycotina</taxon>
        <taxon>Sordariomycetes</taxon>
        <taxon>Hypocreomycetidae</taxon>
        <taxon>Glomerellales</taxon>
        <taxon>Glomerellaceae</taxon>
        <taxon>Colletotrichum</taxon>
        <taxon>Colletotrichum gloeosporioides species complex</taxon>
    </lineage>
</organism>
<protein>
    <submittedName>
        <fullName evidence="1">Uncharacterized protein</fullName>
    </submittedName>
</protein>
<accession>T0LCV4</accession>
<dbReference type="HOGENOM" id="CLU_3415202_0_0_1"/>